<dbReference type="Gene3D" id="3.40.50.720">
    <property type="entry name" value="NAD(P)-binding Rossmann-like Domain"/>
    <property type="match status" value="1"/>
</dbReference>
<comment type="caution">
    <text evidence="5">The sequence shown here is derived from an EMBL/GenBank/DDBJ whole genome shotgun (WGS) entry which is preliminary data.</text>
</comment>
<gene>
    <name evidence="5" type="ORF">J416_00279</name>
</gene>
<dbReference type="Gene3D" id="3.30.360.10">
    <property type="entry name" value="Dihydrodipicolinate Reductase, domain 2"/>
    <property type="match status" value="1"/>
</dbReference>
<dbReference type="STRING" id="1308866.J416_00279"/>
<dbReference type="GO" id="GO:0000166">
    <property type="term" value="F:nucleotide binding"/>
    <property type="evidence" value="ECO:0007669"/>
    <property type="project" value="InterPro"/>
</dbReference>
<dbReference type="RefSeq" id="WP_003462536.1">
    <property type="nucleotide sequence ID" value="NZ_APML01000003.1"/>
</dbReference>
<evidence type="ECO:0000313" key="5">
    <source>
        <dbReference type="EMBL" id="ENH98377.1"/>
    </source>
</evidence>
<dbReference type="InterPro" id="IPR055170">
    <property type="entry name" value="GFO_IDH_MocA-like_dom"/>
</dbReference>
<comment type="similarity">
    <text evidence="1">Belongs to the Gfo/Idh/MocA family.</text>
</comment>
<protein>
    <submittedName>
        <fullName evidence="5">Oxidoreductase</fullName>
    </submittedName>
</protein>
<dbReference type="InterPro" id="IPR050984">
    <property type="entry name" value="Gfo/Idh/MocA_domain"/>
</dbReference>
<dbReference type="OrthoDB" id="9815825at2"/>
<dbReference type="Pfam" id="PF01408">
    <property type="entry name" value="GFO_IDH_MocA"/>
    <property type="match status" value="1"/>
</dbReference>
<dbReference type="SUPFAM" id="SSF51735">
    <property type="entry name" value="NAD(P)-binding Rossmann-fold domains"/>
    <property type="match status" value="1"/>
</dbReference>
<dbReference type="Pfam" id="PF22725">
    <property type="entry name" value="GFO_IDH_MocA_C3"/>
    <property type="match status" value="1"/>
</dbReference>
<evidence type="ECO:0000259" key="3">
    <source>
        <dbReference type="Pfam" id="PF01408"/>
    </source>
</evidence>
<evidence type="ECO:0000259" key="4">
    <source>
        <dbReference type="Pfam" id="PF22725"/>
    </source>
</evidence>
<keyword evidence="2" id="KW-0560">Oxidoreductase</keyword>
<feature type="domain" description="Gfo/Idh/MocA-like oxidoreductase N-terminal" evidence="3">
    <location>
        <begin position="5"/>
        <end position="123"/>
    </location>
</feature>
<name>N4WQH2_9BACI</name>
<evidence type="ECO:0000256" key="2">
    <source>
        <dbReference type="ARBA" id="ARBA00023002"/>
    </source>
</evidence>
<dbReference type="InterPro" id="IPR036291">
    <property type="entry name" value="NAD(P)-bd_dom_sf"/>
</dbReference>
<sequence length="331" mass="36934">MVHLKWGVLSTANIGKTQVIPAIQRSKNGEVVAIASRNKESAKQAAEELNIPHTFDSYQALLQDTAIDAVYIPLPNGLHKEWVIEAAKHKKHILCEKPIGINQRELDEMMAACEVNDVQLMEAFMYQYHPQHEKVKQLINDDVIGKISFARSSFAFYLDDRSNIRLNHDLGGGAMYDIGCYTIHAMRNMLDAEPVTVYASGKYDEVSQVDTTMSGVLTFADGIIASFDCSFDTLPRQVYEFVGSKGKIEVTSPFRPDVNENMAGEIIVTTDNGEVTTHSVSGDQYTLMVEDFASAIIENHTPLYTTEQMTHQMKTLDAVYKSSQTGERVIL</sequence>
<reference evidence="5 6" key="1">
    <citation type="submission" date="2013-03" db="EMBL/GenBank/DDBJ databases">
        <title>Draft genome sequence of Gracibacillus halophilus YIM-C55.5, a moderately halophilic and thermophilic organism from the Xiaochaidamu salt lake.</title>
        <authorList>
            <person name="Sugumar T."/>
            <person name="Polireddy D.R."/>
            <person name="Antony A."/>
            <person name="Madhava Y.R."/>
            <person name="Sivakumar N."/>
        </authorList>
    </citation>
    <scope>NUCLEOTIDE SEQUENCE [LARGE SCALE GENOMIC DNA]</scope>
    <source>
        <strain evidence="5 6">YIM-C55.5</strain>
    </source>
</reference>
<accession>N4WQH2</accession>
<organism evidence="5 6">
    <name type="scientific">Gracilibacillus halophilus YIM-C55.5</name>
    <dbReference type="NCBI Taxonomy" id="1308866"/>
    <lineage>
        <taxon>Bacteria</taxon>
        <taxon>Bacillati</taxon>
        <taxon>Bacillota</taxon>
        <taxon>Bacilli</taxon>
        <taxon>Bacillales</taxon>
        <taxon>Bacillaceae</taxon>
        <taxon>Gracilibacillus</taxon>
    </lineage>
</organism>
<keyword evidence="6" id="KW-1185">Reference proteome</keyword>
<dbReference type="EMBL" id="APML01000003">
    <property type="protein sequence ID" value="ENH98377.1"/>
    <property type="molecule type" value="Genomic_DNA"/>
</dbReference>
<dbReference type="eggNOG" id="COG0673">
    <property type="taxonomic scope" value="Bacteria"/>
</dbReference>
<dbReference type="PATRIC" id="fig|1308866.3.peg.58"/>
<evidence type="ECO:0000313" key="6">
    <source>
        <dbReference type="Proteomes" id="UP000012283"/>
    </source>
</evidence>
<dbReference type="AlphaFoldDB" id="N4WQH2"/>
<dbReference type="InterPro" id="IPR000683">
    <property type="entry name" value="Gfo/Idh/MocA-like_OxRdtase_N"/>
</dbReference>
<feature type="domain" description="GFO/IDH/MocA-like oxidoreductase" evidence="4">
    <location>
        <begin position="133"/>
        <end position="249"/>
    </location>
</feature>
<dbReference type="PANTHER" id="PTHR22604:SF105">
    <property type="entry name" value="TRANS-1,2-DIHYDROBENZENE-1,2-DIOL DEHYDROGENASE"/>
    <property type="match status" value="1"/>
</dbReference>
<dbReference type="Proteomes" id="UP000012283">
    <property type="component" value="Unassembled WGS sequence"/>
</dbReference>
<dbReference type="SUPFAM" id="SSF55347">
    <property type="entry name" value="Glyceraldehyde-3-phosphate dehydrogenase-like, C-terminal domain"/>
    <property type="match status" value="1"/>
</dbReference>
<dbReference type="GO" id="GO:0016491">
    <property type="term" value="F:oxidoreductase activity"/>
    <property type="evidence" value="ECO:0007669"/>
    <property type="project" value="UniProtKB-KW"/>
</dbReference>
<evidence type="ECO:0000256" key="1">
    <source>
        <dbReference type="ARBA" id="ARBA00010928"/>
    </source>
</evidence>
<dbReference type="PANTHER" id="PTHR22604">
    <property type="entry name" value="OXIDOREDUCTASES"/>
    <property type="match status" value="1"/>
</dbReference>
<proteinExistence type="inferred from homology"/>